<dbReference type="Gene3D" id="1.10.287.2610">
    <property type="match status" value="1"/>
</dbReference>
<evidence type="ECO:0000313" key="2">
    <source>
        <dbReference type="EMBL" id="CAI3996735.1"/>
    </source>
</evidence>
<sequence>MSAVTIAVGGRWREIEDENSDLRSKLAASEALVSMQRSELEDAFEKLRCTASDMDILQRENASKTEEVNALKNSLRASTAEIEEMTASAEVSASMIRDMNSEQDASSENIESLRLQLEERLHKLGQFKSQLASKEQALQFESTLKQKAEAKHQLCHAELCTLESRYAKQGSHVQLLMRDKERLWSQLARCRGSESKEQSKQDGPVEAVKKVVDPQRNQANRLRKSSTSRKTYDQTNTLPSVIELERKLWHTQKALERERAAHEATKAAVASVASVASGEALGECQ</sequence>
<evidence type="ECO:0000313" key="3">
    <source>
        <dbReference type="EMBL" id="CAL4784047.1"/>
    </source>
</evidence>
<comment type="caution">
    <text evidence="2">The sequence shown here is derived from an EMBL/GenBank/DDBJ whole genome shotgun (WGS) entry which is preliminary data.</text>
</comment>
<feature type="coiled-coil region" evidence="1">
    <location>
        <begin position="54"/>
        <end position="116"/>
    </location>
</feature>
<reference evidence="3 4" key="2">
    <citation type="submission" date="2024-05" db="EMBL/GenBank/DDBJ databases">
        <authorList>
            <person name="Chen Y."/>
            <person name="Shah S."/>
            <person name="Dougan E. K."/>
            <person name="Thang M."/>
            <person name="Chan C."/>
        </authorList>
    </citation>
    <scope>NUCLEOTIDE SEQUENCE [LARGE SCALE GENOMIC DNA]</scope>
</reference>
<gene>
    <name evidence="2" type="ORF">C1SCF055_LOCUS23183</name>
</gene>
<proteinExistence type="predicted"/>
<keyword evidence="1" id="KW-0175">Coiled coil</keyword>
<accession>A0A9P1CS82</accession>
<dbReference type="EMBL" id="CAMXCT010002236">
    <property type="protein sequence ID" value="CAI3996735.1"/>
    <property type="molecule type" value="Genomic_DNA"/>
</dbReference>
<protein>
    <submittedName>
        <fullName evidence="2">Uncharacterized protein</fullName>
    </submittedName>
</protein>
<organism evidence="2">
    <name type="scientific">Cladocopium goreaui</name>
    <dbReference type="NCBI Taxonomy" id="2562237"/>
    <lineage>
        <taxon>Eukaryota</taxon>
        <taxon>Sar</taxon>
        <taxon>Alveolata</taxon>
        <taxon>Dinophyceae</taxon>
        <taxon>Suessiales</taxon>
        <taxon>Symbiodiniaceae</taxon>
        <taxon>Cladocopium</taxon>
    </lineage>
</organism>
<reference evidence="2" key="1">
    <citation type="submission" date="2022-10" db="EMBL/GenBank/DDBJ databases">
        <authorList>
            <person name="Chen Y."/>
            <person name="Dougan E. K."/>
            <person name="Chan C."/>
            <person name="Rhodes N."/>
            <person name="Thang M."/>
        </authorList>
    </citation>
    <scope>NUCLEOTIDE SEQUENCE</scope>
</reference>
<evidence type="ECO:0000313" key="4">
    <source>
        <dbReference type="Proteomes" id="UP001152797"/>
    </source>
</evidence>
<dbReference type="AlphaFoldDB" id="A0A9P1CS82"/>
<dbReference type="Proteomes" id="UP001152797">
    <property type="component" value="Unassembled WGS sequence"/>
</dbReference>
<name>A0A9P1CS82_9DINO</name>
<dbReference type="EMBL" id="CAMXCT030002236">
    <property type="protein sequence ID" value="CAL4784047.1"/>
    <property type="molecule type" value="Genomic_DNA"/>
</dbReference>
<dbReference type="OrthoDB" id="435907at2759"/>
<keyword evidence="4" id="KW-1185">Reference proteome</keyword>
<evidence type="ECO:0000256" key="1">
    <source>
        <dbReference type="SAM" id="Coils"/>
    </source>
</evidence>
<dbReference type="EMBL" id="CAMXCT020002236">
    <property type="protein sequence ID" value="CAL1150110.1"/>
    <property type="molecule type" value="Genomic_DNA"/>
</dbReference>